<dbReference type="Pfam" id="PF06985">
    <property type="entry name" value="HET"/>
    <property type="match status" value="1"/>
</dbReference>
<keyword evidence="4" id="KW-1185">Reference proteome</keyword>
<dbReference type="PANTHER" id="PTHR10622">
    <property type="entry name" value="HET DOMAIN-CONTAINING PROTEIN"/>
    <property type="match status" value="1"/>
</dbReference>
<feature type="domain" description="Heterokaryon incompatibility" evidence="1">
    <location>
        <begin position="24"/>
        <end position="113"/>
    </location>
</feature>
<dbReference type="InParanoid" id="A0A5C3NWV6"/>
<dbReference type="Pfam" id="PF26640">
    <property type="entry name" value="DUF8212"/>
    <property type="match status" value="1"/>
</dbReference>
<feature type="domain" description="DUF8212" evidence="2">
    <location>
        <begin position="230"/>
        <end position="330"/>
    </location>
</feature>
<sequence length="610" mass="68935">MWLLSTESLRLFHFHSPDTIPGGYAILSHVWQDAEQSFNDIQSFISRGVNLLNPLVSVKIRETCRIAYAHGYDWVWIDTCCIDKSSSAELSEAINSMFEWYSKAQVCYAYLHDVPPASDIHATNSAFRRSKWFVRGWTLQELIAPRYLIFLASNWALLGTKSAFADLVEEISGVDIEVLTFTRDVTNVSVARRMSWAAKRQTTRLEDEAYSLMGIFDVHMSTIYGEGRAAFRRLQEEILKHTNDHTLFAWGEMLPCPEVPPGLVTDTQGPTNYLFASSPSAFQKSAHMYPATPSAVMAAVMTFFPDSSGVRYDTLDFTITGVGVRCRLPIADGGTYAVAILDCQDRERRVVGLLLHRRMEDDGRLPRYHVGASFVQGVTPLSGSEPLSILTPRSIQAYRLLPLHSSTPTIITELNSQLPPRLAATSSSFTTCQIKEFYVMHFPPRSAHPWIGPYARRPQEFFVPTWVGVEPRRYGFQLGGELPSLLLLDHEVYTLSFSHKSRGEVFTIVLGRCKIHLFASVSIEHSRHSRALDFAKHSAPAEAAGAQLRPPAVGHDCPEDHIHFWDNASRLFGDEDRRIQLTFSRWPDPESYCLDIWLCGRIYETFLESQ</sequence>
<evidence type="ECO:0000313" key="4">
    <source>
        <dbReference type="Proteomes" id="UP000308197"/>
    </source>
</evidence>
<dbReference type="PANTHER" id="PTHR10622:SF10">
    <property type="entry name" value="HET DOMAIN-CONTAINING PROTEIN"/>
    <property type="match status" value="1"/>
</dbReference>
<accession>A0A5C3NWV6</accession>
<dbReference type="Proteomes" id="UP000308197">
    <property type="component" value="Unassembled WGS sequence"/>
</dbReference>
<protein>
    <submittedName>
        <fullName evidence="3">HET-domain-containing protein</fullName>
    </submittedName>
</protein>
<evidence type="ECO:0000259" key="1">
    <source>
        <dbReference type="Pfam" id="PF06985"/>
    </source>
</evidence>
<name>A0A5C3NWV6_9APHY</name>
<dbReference type="AlphaFoldDB" id="A0A5C3NWV6"/>
<gene>
    <name evidence="3" type="ORF">K466DRAFT_558410</name>
</gene>
<reference evidence="3 4" key="1">
    <citation type="journal article" date="2019" name="Nat. Ecol. Evol.">
        <title>Megaphylogeny resolves global patterns of mushroom evolution.</title>
        <authorList>
            <person name="Varga T."/>
            <person name="Krizsan K."/>
            <person name="Foldi C."/>
            <person name="Dima B."/>
            <person name="Sanchez-Garcia M."/>
            <person name="Sanchez-Ramirez S."/>
            <person name="Szollosi G.J."/>
            <person name="Szarkandi J.G."/>
            <person name="Papp V."/>
            <person name="Albert L."/>
            <person name="Andreopoulos W."/>
            <person name="Angelini C."/>
            <person name="Antonin V."/>
            <person name="Barry K.W."/>
            <person name="Bougher N.L."/>
            <person name="Buchanan P."/>
            <person name="Buyck B."/>
            <person name="Bense V."/>
            <person name="Catcheside P."/>
            <person name="Chovatia M."/>
            <person name="Cooper J."/>
            <person name="Damon W."/>
            <person name="Desjardin D."/>
            <person name="Finy P."/>
            <person name="Geml J."/>
            <person name="Haridas S."/>
            <person name="Hughes K."/>
            <person name="Justo A."/>
            <person name="Karasinski D."/>
            <person name="Kautmanova I."/>
            <person name="Kiss B."/>
            <person name="Kocsube S."/>
            <person name="Kotiranta H."/>
            <person name="LaButti K.M."/>
            <person name="Lechner B.E."/>
            <person name="Liimatainen K."/>
            <person name="Lipzen A."/>
            <person name="Lukacs Z."/>
            <person name="Mihaltcheva S."/>
            <person name="Morgado L.N."/>
            <person name="Niskanen T."/>
            <person name="Noordeloos M.E."/>
            <person name="Ohm R.A."/>
            <person name="Ortiz-Santana B."/>
            <person name="Ovrebo C."/>
            <person name="Racz N."/>
            <person name="Riley R."/>
            <person name="Savchenko A."/>
            <person name="Shiryaev A."/>
            <person name="Soop K."/>
            <person name="Spirin V."/>
            <person name="Szebenyi C."/>
            <person name="Tomsovsky M."/>
            <person name="Tulloss R.E."/>
            <person name="Uehling J."/>
            <person name="Grigoriev I.V."/>
            <person name="Vagvolgyi C."/>
            <person name="Papp T."/>
            <person name="Martin F.M."/>
            <person name="Miettinen O."/>
            <person name="Hibbett D.S."/>
            <person name="Nagy L.G."/>
        </authorList>
    </citation>
    <scope>NUCLEOTIDE SEQUENCE [LARGE SCALE GENOMIC DNA]</scope>
    <source>
        <strain evidence="3 4">HHB13444</strain>
    </source>
</reference>
<evidence type="ECO:0000259" key="2">
    <source>
        <dbReference type="Pfam" id="PF26640"/>
    </source>
</evidence>
<proteinExistence type="predicted"/>
<dbReference type="InterPro" id="IPR058525">
    <property type="entry name" value="DUF8212"/>
</dbReference>
<evidence type="ECO:0000313" key="3">
    <source>
        <dbReference type="EMBL" id="TFK81027.1"/>
    </source>
</evidence>
<dbReference type="InterPro" id="IPR010730">
    <property type="entry name" value="HET"/>
</dbReference>
<dbReference type="EMBL" id="ML211666">
    <property type="protein sequence ID" value="TFK81027.1"/>
    <property type="molecule type" value="Genomic_DNA"/>
</dbReference>
<organism evidence="3 4">
    <name type="scientific">Polyporus arcularius HHB13444</name>
    <dbReference type="NCBI Taxonomy" id="1314778"/>
    <lineage>
        <taxon>Eukaryota</taxon>
        <taxon>Fungi</taxon>
        <taxon>Dikarya</taxon>
        <taxon>Basidiomycota</taxon>
        <taxon>Agaricomycotina</taxon>
        <taxon>Agaricomycetes</taxon>
        <taxon>Polyporales</taxon>
        <taxon>Polyporaceae</taxon>
        <taxon>Polyporus</taxon>
    </lineage>
</organism>